<dbReference type="PANTHER" id="PTHR28572:SF1">
    <property type="entry name" value="COILED-COIL DOMAIN-CONTAINING PROTEIN 103"/>
    <property type="match status" value="1"/>
</dbReference>
<dbReference type="InterPro" id="IPR042422">
    <property type="entry name" value="CC103"/>
</dbReference>
<reference evidence="2 3" key="1">
    <citation type="submission" date="2021-06" db="EMBL/GenBank/DDBJ databases">
        <authorList>
            <person name="Palmer J.M."/>
        </authorList>
    </citation>
    <scope>NUCLEOTIDE SEQUENCE [LARGE SCALE GENOMIC DNA]</scope>
    <source>
        <strain evidence="2 3">GA_2019</strain>
        <tissue evidence="2">Muscle</tissue>
    </source>
</reference>
<proteinExistence type="predicted"/>
<name>A0ABV0PP88_9TELE</name>
<keyword evidence="3" id="KW-1185">Reference proteome</keyword>
<sequence length="109" mass="11917">FSLLLHGATGLLFSHQVAVKTVAVGPLKGNAHLIVHLLKIVLLEVSTGASSSSGVVMSQRDVIDFAALEKELQAAVESERRYQRENQAKLRAVSQGVGYDQFRWVLMKT</sequence>
<feature type="non-terminal residue" evidence="2">
    <location>
        <position position="1"/>
    </location>
</feature>
<evidence type="ECO:0000259" key="1">
    <source>
        <dbReference type="Pfam" id="PF15867"/>
    </source>
</evidence>
<feature type="domain" description="Dynein attachment factor N-terminal" evidence="1">
    <location>
        <begin position="63"/>
        <end position="103"/>
    </location>
</feature>
<evidence type="ECO:0000313" key="2">
    <source>
        <dbReference type="EMBL" id="MEQ2185314.1"/>
    </source>
</evidence>
<dbReference type="InterPro" id="IPR031733">
    <property type="entry name" value="Dynein_attach_N"/>
</dbReference>
<dbReference type="PANTHER" id="PTHR28572">
    <property type="entry name" value="COILED-COIL DOMAIN-CONTAINING PROTEIN 103"/>
    <property type="match status" value="1"/>
</dbReference>
<dbReference type="Pfam" id="PF15867">
    <property type="entry name" value="Dynein_attach_N"/>
    <property type="match status" value="1"/>
</dbReference>
<dbReference type="EMBL" id="JAHRIO010081292">
    <property type="protein sequence ID" value="MEQ2185314.1"/>
    <property type="molecule type" value="Genomic_DNA"/>
</dbReference>
<gene>
    <name evidence="2" type="ORF">GOODEAATRI_016851</name>
</gene>
<dbReference type="Proteomes" id="UP001476798">
    <property type="component" value="Unassembled WGS sequence"/>
</dbReference>
<protein>
    <recommendedName>
        <fullName evidence="1">Dynein attachment factor N-terminal domain-containing protein</fullName>
    </recommendedName>
</protein>
<accession>A0ABV0PP88</accession>
<comment type="caution">
    <text evidence="2">The sequence shown here is derived from an EMBL/GenBank/DDBJ whole genome shotgun (WGS) entry which is preliminary data.</text>
</comment>
<evidence type="ECO:0000313" key="3">
    <source>
        <dbReference type="Proteomes" id="UP001476798"/>
    </source>
</evidence>
<organism evidence="2 3">
    <name type="scientific">Goodea atripinnis</name>
    <dbReference type="NCBI Taxonomy" id="208336"/>
    <lineage>
        <taxon>Eukaryota</taxon>
        <taxon>Metazoa</taxon>
        <taxon>Chordata</taxon>
        <taxon>Craniata</taxon>
        <taxon>Vertebrata</taxon>
        <taxon>Euteleostomi</taxon>
        <taxon>Actinopterygii</taxon>
        <taxon>Neopterygii</taxon>
        <taxon>Teleostei</taxon>
        <taxon>Neoteleostei</taxon>
        <taxon>Acanthomorphata</taxon>
        <taxon>Ovalentaria</taxon>
        <taxon>Atherinomorphae</taxon>
        <taxon>Cyprinodontiformes</taxon>
        <taxon>Goodeidae</taxon>
        <taxon>Goodea</taxon>
    </lineage>
</organism>